<dbReference type="PROSITE" id="PS50908">
    <property type="entry name" value="RWD"/>
    <property type="match status" value="1"/>
</dbReference>
<dbReference type="SUPFAM" id="SSF54495">
    <property type="entry name" value="UBC-like"/>
    <property type="match status" value="1"/>
</dbReference>
<dbReference type="InterPro" id="IPR059181">
    <property type="entry name" value="RWDD2A-B_C"/>
</dbReference>
<accession>A0A182QI58</accession>
<name>A0A182QI58_9DIPT</name>
<dbReference type="EMBL" id="AXCN02001090">
    <property type="status" value="NOT_ANNOTATED_CDS"/>
    <property type="molecule type" value="Genomic_DNA"/>
</dbReference>
<protein>
    <recommendedName>
        <fullName evidence="1">RWD domain-containing protein</fullName>
    </recommendedName>
</protein>
<dbReference type="PIRSF" id="PIRSF038021">
    <property type="entry name" value="UCP038021_RWDD2"/>
    <property type="match status" value="1"/>
</dbReference>
<dbReference type="Gene3D" id="3.10.110.10">
    <property type="entry name" value="Ubiquitin Conjugating Enzyme"/>
    <property type="match status" value="1"/>
</dbReference>
<dbReference type="VEuPathDB" id="VectorBase:AFAF010637"/>
<dbReference type="PANTHER" id="PTHR15955">
    <property type="entry name" value="RWD DOMAIN CONTAINING PROTEIN 2"/>
    <property type="match status" value="1"/>
</dbReference>
<dbReference type="InterPro" id="IPR016135">
    <property type="entry name" value="UBQ-conjugating_enzyme/RWD"/>
</dbReference>
<dbReference type="AlphaFoldDB" id="A0A182QI58"/>
<evidence type="ECO:0000259" key="1">
    <source>
        <dbReference type="PROSITE" id="PS50908"/>
    </source>
</evidence>
<reference evidence="2" key="2">
    <citation type="submission" date="2020-05" db="UniProtKB">
        <authorList>
            <consortium name="EnsemblMetazoa"/>
        </authorList>
    </citation>
    <scope>IDENTIFICATION</scope>
    <source>
        <strain evidence="2">FAR1</strain>
    </source>
</reference>
<proteinExistence type="predicted"/>
<organism evidence="2 3">
    <name type="scientific">Anopheles farauti</name>
    <dbReference type="NCBI Taxonomy" id="69004"/>
    <lineage>
        <taxon>Eukaryota</taxon>
        <taxon>Metazoa</taxon>
        <taxon>Ecdysozoa</taxon>
        <taxon>Arthropoda</taxon>
        <taxon>Hexapoda</taxon>
        <taxon>Insecta</taxon>
        <taxon>Pterygota</taxon>
        <taxon>Neoptera</taxon>
        <taxon>Endopterygota</taxon>
        <taxon>Diptera</taxon>
        <taxon>Nematocera</taxon>
        <taxon>Culicoidea</taxon>
        <taxon>Culicidae</taxon>
        <taxon>Anophelinae</taxon>
        <taxon>Anopheles</taxon>
    </lineage>
</organism>
<dbReference type="InterPro" id="IPR010541">
    <property type="entry name" value="Prp3_C"/>
</dbReference>
<dbReference type="InterPro" id="IPR006575">
    <property type="entry name" value="RWD_dom"/>
</dbReference>
<evidence type="ECO:0000313" key="3">
    <source>
        <dbReference type="Proteomes" id="UP000075886"/>
    </source>
</evidence>
<keyword evidence="3" id="KW-1185">Reference proteome</keyword>
<reference evidence="3" key="1">
    <citation type="submission" date="2014-01" db="EMBL/GenBank/DDBJ databases">
        <title>The Genome Sequence of Anopheles farauti FAR1 (V2).</title>
        <authorList>
            <consortium name="The Broad Institute Genomics Platform"/>
            <person name="Neafsey D.E."/>
            <person name="Besansky N."/>
            <person name="Howell P."/>
            <person name="Walton C."/>
            <person name="Young S.K."/>
            <person name="Zeng Q."/>
            <person name="Gargeya S."/>
            <person name="Fitzgerald M."/>
            <person name="Haas B."/>
            <person name="Abouelleil A."/>
            <person name="Allen A.W."/>
            <person name="Alvarado L."/>
            <person name="Arachchi H.M."/>
            <person name="Berlin A.M."/>
            <person name="Chapman S.B."/>
            <person name="Gainer-Dewar J."/>
            <person name="Goldberg J."/>
            <person name="Griggs A."/>
            <person name="Gujja S."/>
            <person name="Hansen M."/>
            <person name="Howarth C."/>
            <person name="Imamovic A."/>
            <person name="Ireland A."/>
            <person name="Larimer J."/>
            <person name="McCowan C."/>
            <person name="Murphy C."/>
            <person name="Pearson M."/>
            <person name="Poon T.W."/>
            <person name="Priest M."/>
            <person name="Roberts A."/>
            <person name="Saif S."/>
            <person name="Shea T."/>
            <person name="Sisk P."/>
            <person name="Sykes S."/>
            <person name="Wortman J."/>
            <person name="Nusbaum C."/>
            <person name="Birren B."/>
        </authorList>
    </citation>
    <scope>NUCLEOTIDE SEQUENCE [LARGE SCALE GENOMIC DNA]</scope>
    <source>
        <strain evidence="3">FAR1</strain>
    </source>
</reference>
<dbReference type="InterPro" id="IPR017359">
    <property type="entry name" value="Phi-like"/>
</dbReference>
<dbReference type="CDD" id="cd23829">
    <property type="entry name" value="RWD_RWDD2"/>
    <property type="match status" value="1"/>
</dbReference>
<sequence>MDDDGEALQKALLRKNLQKQLDEFQMLSAIFCNPGELQVDEYGCFENLNSFIAGETDRLDTKLDYRFELPLLPNEKVQILVELPHLYPALEIPRIVIRSAVIPRAQERTLTSRIERYIEEEVPERDEPYIYQVIGWIQDNFADLMLESTVEKKEPAQRIVTSATSGQSSKLVFERLWIYSHHLKSKAKRQTIIKTARDLELSGFSRPGKPAIICVEGHQCDTQEFWRTIKHLKWQKIQIKLCETEVVGSEKQMVDLRHFEGAFREELFCEMDEDSDTDDQPMSMSLFMKFLEKHNCGYIKRELFGFQSNTMDTPAS</sequence>
<dbReference type="STRING" id="69004.A0A182QI58"/>
<dbReference type="PANTHER" id="PTHR15955:SF8">
    <property type="entry name" value="RWD DOMAIN-CONTAINING PROTEIN 2B-RELATED"/>
    <property type="match status" value="1"/>
</dbReference>
<dbReference type="Proteomes" id="UP000075886">
    <property type="component" value="Unassembled WGS sequence"/>
</dbReference>
<dbReference type="CDD" id="cd24163">
    <property type="entry name" value="RWDD2_C"/>
    <property type="match status" value="1"/>
</dbReference>
<feature type="domain" description="RWD" evidence="1">
    <location>
        <begin position="22"/>
        <end position="144"/>
    </location>
</feature>
<evidence type="ECO:0000313" key="2">
    <source>
        <dbReference type="EnsemblMetazoa" id="AFAF010637-PA"/>
    </source>
</evidence>
<dbReference type="Pfam" id="PF06544">
    <property type="entry name" value="Prp3_C"/>
    <property type="match status" value="1"/>
</dbReference>
<dbReference type="EnsemblMetazoa" id="AFAF010637-RA">
    <property type="protein sequence ID" value="AFAF010637-PA"/>
    <property type="gene ID" value="AFAF010637"/>
</dbReference>
<dbReference type="Pfam" id="PF05773">
    <property type="entry name" value="RWD"/>
    <property type="match status" value="1"/>
</dbReference>